<keyword evidence="4" id="KW-0072">Autophagy</keyword>
<dbReference type="OrthoDB" id="10041339at2759"/>
<dbReference type="EnsemblMetazoa" id="XM_022807343">
    <property type="protein sequence ID" value="XP_022663078"/>
    <property type="gene ID" value="LOC111251079"/>
</dbReference>
<dbReference type="PANTHER" id="PTHR31671">
    <property type="entry name" value="DIABETES AND OBESITY REGULATED, ISOFORM G"/>
    <property type="match status" value="1"/>
</dbReference>
<evidence type="ECO:0000256" key="3">
    <source>
        <dbReference type="ARBA" id="ARBA00022490"/>
    </source>
</evidence>
<evidence type="ECO:0000256" key="8">
    <source>
        <dbReference type="ARBA" id="ARBA00023242"/>
    </source>
</evidence>
<keyword evidence="8" id="KW-0539">Nucleus</keyword>
<dbReference type="GO" id="GO:0005776">
    <property type="term" value="C:autophagosome"/>
    <property type="evidence" value="ECO:0007669"/>
    <property type="project" value="UniProtKB-SubCell"/>
</dbReference>
<dbReference type="GO" id="GO:0031410">
    <property type="term" value="C:cytoplasmic vesicle"/>
    <property type="evidence" value="ECO:0007669"/>
    <property type="project" value="UniProtKB-KW"/>
</dbReference>
<evidence type="ECO:0000256" key="10">
    <source>
        <dbReference type="ARBA" id="ARBA00034306"/>
    </source>
</evidence>
<dbReference type="InterPro" id="IPR029431">
    <property type="entry name" value="TP53INP"/>
</dbReference>
<evidence type="ECO:0000256" key="11">
    <source>
        <dbReference type="SAM" id="MobiDB-lite"/>
    </source>
</evidence>
<keyword evidence="9" id="KW-0968">Cytoplasmic vesicle</keyword>
<dbReference type="GeneID" id="111251079"/>
<feature type="region of interest" description="Disordered" evidence="11">
    <location>
        <begin position="260"/>
        <end position="339"/>
    </location>
</feature>
<organism evidence="12 13">
    <name type="scientific">Varroa destructor</name>
    <name type="common">Honeybee mite</name>
    <dbReference type="NCBI Taxonomy" id="109461"/>
    <lineage>
        <taxon>Eukaryota</taxon>
        <taxon>Metazoa</taxon>
        <taxon>Ecdysozoa</taxon>
        <taxon>Arthropoda</taxon>
        <taxon>Chelicerata</taxon>
        <taxon>Arachnida</taxon>
        <taxon>Acari</taxon>
        <taxon>Parasitiformes</taxon>
        <taxon>Mesostigmata</taxon>
        <taxon>Gamasina</taxon>
        <taxon>Dermanyssoidea</taxon>
        <taxon>Varroidae</taxon>
        <taxon>Varroa</taxon>
    </lineage>
</organism>
<dbReference type="PANTHER" id="PTHR31671:SF3">
    <property type="entry name" value="DIABETES AND OBESITY REGULATED, ISOFORM G"/>
    <property type="match status" value="1"/>
</dbReference>
<dbReference type="RefSeq" id="XP_022663078.1">
    <property type="nucleotide sequence ID" value="XM_022807343.1"/>
</dbReference>
<dbReference type="GO" id="GO:0005829">
    <property type="term" value="C:cytosol"/>
    <property type="evidence" value="ECO:0007669"/>
    <property type="project" value="UniProtKB-SubCell"/>
</dbReference>
<evidence type="ECO:0000313" key="13">
    <source>
        <dbReference type="Proteomes" id="UP000594260"/>
    </source>
</evidence>
<dbReference type="EnsemblMetazoa" id="XM_022807344">
    <property type="protein sequence ID" value="XP_022663079"/>
    <property type="gene ID" value="LOC111251079"/>
</dbReference>
<evidence type="ECO:0000256" key="1">
    <source>
        <dbReference type="ARBA" id="ARBA00004419"/>
    </source>
</evidence>
<dbReference type="EnsemblMetazoa" id="XM_022807342">
    <property type="protein sequence ID" value="XP_022663077"/>
    <property type="gene ID" value="LOC111251079"/>
</dbReference>
<feature type="compositionally biased region" description="Low complexity" evidence="11">
    <location>
        <begin position="501"/>
        <end position="515"/>
    </location>
</feature>
<keyword evidence="5" id="KW-0805">Transcription regulation</keyword>
<evidence type="ECO:0000256" key="2">
    <source>
        <dbReference type="ARBA" id="ARBA00004514"/>
    </source>
</evidence>
<protein>
    <submittedName>
        <fullName evidence="12">Uncharacterized protein</fullName>
    </submittedName>
</protein>
<dbReference type="KEGG" id="vde:111251079"/>
<evidence type="ECO:0000256" key="4">
    <source>
        <dbReference type="ARBA" id="ARBA00023006"/>
    </source>
</evidence>
<keyword evidence="7" id="KW-0804">Transcription</keyword>
<evidence type="ECO:0000256" key="5">
    <source>
        <dbReference type="ARBA" id="ARBA00023015"/>
    </source>
</evidence>
<dbReference type="GO" id="GO:0000045">
    <property type="term" value="P:autophagosome assembly"/>
    <property type="evidence" value="ECO:0007669"/>
    <property type="project" value="TreeGrafter"/>
</dbReference>
<dbReference type="AlphaFoldDB" id="A0A7M7K859"/>
<dbReference type="GO" id="GO:0045893">
    <property type="term" value="P:positive regulation of DNA-templated transcription"/>
    <property type="evidence" value="ECO:0007669"/>
    <property type="project" value="TreeGrafter"/>
</dbReference>
<evidence type="ECO:0000313" key="12">
    <source>
        <dbReference type="EnsemblMetazoa" id="XP_022663078"/>
    </source>
</evidence>
<dbReference type="CTD" id="38543"/>
<evidence type="ECO:0000256" key="7">
    <source>
        <dbReference type="ARBA" id="ARBA00023163"/>
    </source>
</evidence>
<dbReference type="Pfam" id="PF14839">
    <property type="entry name" value="DOR"/>
    <property type="match status" value="1"/>
</dbReference>
<dbReference type="RefSeq" id="XP_022663077.1">
    <property type="nucleotide sequence ID" value="XM_022807342.1"/>
</dbReference>
<feature type="compositionally biased region" description="Gly residues" evidence="11">
    <location>
        <begin position="310"/>
        <end position="324"/>
    </location>
</feature>
<dbReference type="Proteomes" id="UP000594260">
    <property type="component" value="Unplaced"/>
</dbReference>
<comment type="subcellular location">
    <subcellularLocation>
        <location evidence="2">Cytoplasm</location>
        <location evidence="2">Cytosol</location>
    </subcellularLocation>
    <subcellularLocation>
        <location evidence="1">Cytoplasmic vesicle</location>
        <location evidence="1">Autophagosome</location>
    </subcellularLocation>
    <subcellularLocation>
        <location evidence="10">Nucleus</location>
        <location evidence="10">Nuclear body</location>
    </subcellularLocation>
</comment>
<name>A0A7M7K859_VARDE</name>
<proteinExistence type="predicted"/>
<sequence length="521" mass="56840">MKRNPAEVPARPSRCVYQLTSHESPVRTNQSPSHPYTTNGRHRYCRCTCRRDYRSSTRAVNRIAIMIYLRLVYHHRVHLAVEAASLKTLLAVASRLLPLDGRRRLRKAAVVAISKCRLSRTLSISLPVEMLSNLASYLMGGGSAVPAAAAAAAVGGPSPTPSTVPTEVAQGTVIALQELRCTEEEDWLLVDPDAISSNNWSGHSGRCSKGIANGCFSGSIVMEGEVPSGSQRGTAPISIKRRSGSRCWLSFNETKGDVARNEVDHADDDQGGANRITGQNRSRSRDNCDSSSNISGSGQGGHQMEQRGCSGSGGNSESGEGGNPKGSEDDSENCAPSSGLEESWYVAPSACIARRRPVKLATSPLENLLIEHPSMSVYHHSLLEDAMQSPSISSSPVTIEKADEDDEPSVDEEMVEMVGQMRPCGGKRARQRSRRKQDFFVPYTVTPTIPHLKSQKVSLEAAMLGGRVSQKKDRTNRTQLDRLNKCRASSGQKKLRRSDRQNSNKNSFANNNRRSSYQRMC</sequence>
<dbReference type="RefSeq" id="XP_022663079.1">
    <property type="nucleotide sequence ID" value="XM_022807344.1"/>
</dbReference>
<accession>A0A7M7K859</accession>
<evidence type="ECO:0000256" key="9">
    <source>
        <dbReference type="ARBA" id="ARBA00023329"/>
    </source>
</evidence>
<evidence type="ECO:0000256" key="6">
    <source>
        <dbReference type="ARBA" id="ARBA00023159"/>
    </source>
</evidence>
<reference evidence="12" key="1">
    <citation type="submission" date="2021-01" db="UniProtKB">
        <authorList>
            <consortium name="EnsemblMetazoa"/>
        </authorList>
    </citation>
    <scope>IDENTIFICATION</scope>
</reference>
<feature type="region of interest" description="Disordered" evidence="11">
    <location>
        <begin position="483"/>
        <end position="521"/>
    </location>
</feature>
<dbReference type="InParanoid" id="A0A7M7K859"/>
<dbReference type="GO" id="GO:0016604">
    <property type="term" value="C:nuclear body"/>
    <property type="evidence" value="ECO:0007669"/>
    <property type="project" value="UniProtKB-SubCell"/>
</dbReference>
<keyword evidence="13" id="KW-1185">Reference proteome</keyword>
<keyword evidence="6" id="KW-0010">Activator</keyword>
<keyword evidence="3" id="KW-0963">Cytoplasm</keyword>